<proteinExistence type="predicted"/>
<gene>
    <name evidence="2" type="ORF">HCN52_04465</name>
</gene>
<dbReference type="RefSeq" id="WP_168087040.1">
    <property type="nucleotide sequence ID" value="NZ_JAAVJC010000018.1"/>
</dbReference>
<sequence>MSPMADIVTSGEAIAAMNTALRPDQIEKHAARASALAAFESTEELARTADALERIADALENRPTPAVYPARRSRIDTWLHRAVLVVAGVAIVAMTISSFR</sequence>
<dbReference type="EMBL" id="JAAVJC010000018">
    <property type="protein sequence ID" value="NJQ14208.1"/>
    <property type="molecule type" value="Genomic_DNA"/>
</dbReference>
<evidence type="ECO:0008006" key="4">
    <source>
        <dbReference type="Google" id="ProtNLM"/>
    </source>
</evidence>
<keyword evidence="1" id="KW-0472">Membrane</keyword>
<reference evidence="2 3" key="1">
    <citation type="submission" date="2020-03" db="EMBL/GenBank/DDBJ databases">
        <title>Draft genome of Streptomyces sp. ventii, isolated from the Axial Seamount in the Pacific Ocean, and resequencing of the two type strains Streptomyces lonarensis strain NCL 716 and Streptomyces bohaiensis strain 11A07.</title>
        <authorList>
            <person name="Loughran R.M."/>
            <person name="Pfannmuller K.M."/>
            <person name="Wasson B.J."/>
            <person name="Deadmond M.C."/>
            <person name="Paddock B.E."/>
            <person name="Koyack M.J."/>
            <person name="Gallegos D.A."/>
            <person name="Mitchell E.A."/>
            <person name="Ushijima B."/>
            <person name="Saw J.H."/>
            <person name="Mcphail K.L."/>
            <person name="Videau P."/>
        </authorList>
    </citation>
    <scope>NUCLEOTIDE SEQUENCE [LARGE SCALE GENOMIC DNA]</scope>
    <source>
        <strain evidence="2 3">11A07</strain>
    </source>
</reference>
<evidence type="ECO:0000313" key="2">
    <source>
        <dbReference type="EMBL" id="NJQ14208.1"/>
    </source>
</evidence>
<feature type="transmembrane region" description="Helical" evidence="1">
    <location>
        <begin position="78"/>
        <end position="99"/>
    </location>
</feature>
<comment type="caution">
    <text evidence="2">The sequence shown here is derived from an EMBL/GenBank/DDBJ whole genome shotgun (WGS) entry which is preliminary data.</text>
</comment>
<dbReference type="Proteomes" id="UP000727056">
    <property type="component" value="Unassembled WGS sequence"/>
</dbReference>
<name>A0ABX1C7Z2_9ACTN</name>
<accession>A0ABX1C7Z2</accession>
<keyword evidence="3" id="KW-1185">Reference proteome</keyword>
<evidence type="ECO:0000313" key="3">
    <source>
        <dbReference type="Proteomes" id="UP000727056"/>
    </source>
</evidence>
<organism evidence="2 3">
    <name type="scientific">Streptomyces bohaiensis</name>
    <dbReference type="NCBI Taxonomy" id="1431344"/>
    <lineage>
        <taxon>Bacteria</taxon>
        <taxon>Bacillati</taxon>
        <taxon>Actinomycetota</taxon>
        <taxon>Actinomycetes</taxon>
        <taxon>Kitasatosporales</taxon>
        <taxon>Streptomycetaceae</taxon>
        <taxon>Streptomyces</taxon>
    </lineage>
</organism>
<keyword evidence="1" id="KW-0812">Transmembrane</keyword>
<evidence type="ECO:0000256" key="1">
    <source>
        <dbReference type="SAM" id="Phobius"/>
    </source>
</evidence>
<protein>
    <recommendedName>
        <fullName evidence="4">DUF3618 domain-containing protein</fullName>
    </recommendedName>
</protein>
<keyword evidence="1" id="KW-1133">Transmembrane helix</keyword>